<dbReference type="AlphaFoldDB" id="A0AAU9K6M0"/>
<dbReference type="EMBL" id="CAJZBQ010000055">
    <property type="protein sequence ID" value="CAG9332725.1"/>
    <property type="molecule type" value="Genomic_DNA"/>
</dbReference>
<dbReference type="PANTHER" id="PTHR43658:SF8">
    <property type="entry name" value="17-BETA-HYDROXYSTEROID DEHYDROGENASE 14-RELATED"/>
    <property type="match status" value="1"/>
</dbReference>
<dbReference type="InterPro" id="IPR036291">
    <property type="entry name" value="NAD(P)-bd_dom_sf"/>
</dbReference>
<accession>A0AAU9K6M0</accession>
<dbReference type="Proteomes" id="UP001162131">
    <property type="component" value="Unassembled WGS sequence"/>
</dbReference>
<reference evidence="4" key="1">
    <citation type="submission" date="2021-09" db="EMBL/GenBank/DDBJ databases">
        <authorList>
            <consortium name="AG Swart"/>
            <person name="Singh M."/>
            <person name="Singh A."/>
            <person name="Seah K."/>
            <person name="Emmerich C."/>
        </authorList>
    </citation>
    <scope>NUCLEOTIDE SEQUENCE</scope>
    <source>
        <strain evidence="4">ATCC30299</strain>
    </source>
</reference>
<dbReference type="PROSITE" id="PS00061">
    <property type="entry name" value="ADH_SHORT"/>
    <property type="match status" value="1"/>
</dbReference>
<evidence type="ECO:0000313" key="4">
    <source>
        <dbReference type="EMBL" id="CAG9332725.1"/>
    </source>
</evidence>
<evidence type="ECO:0000256" key="1">
    <source>
        <dbReference type="ARBA" id="ARBA00006484"/>
    </source>
</evidence>
<evidence type="ECO:0000313" key="5">
    <source>
        <dbReference type="Proteomes" id="UP001162131"/>
    </source>
</evidence>
<dbReference type="SUPFAM" id="SSF51735">
    <property type="entry name" value="NAD(P)-binding Rossmann-fold domains"/>
    <property type="match status" value="1"/>
</dbReference>
<keyword evidence="5" id="KW-1185">Reference proteome</keyword>
<dbReference type="InterPro" id="IPR020904">
    <property type="entry name" value="Sc_DH/Rdtase_CS"/>
</dbReference>
<organism evidence="4 5">
    <name type="scientific">Blepharisma stoltei</name>
    <dbReference type="NCBI Taxonomy" id="1481888"/>
    <lineage>
        <taxon>Eukaryota</taxon>
        <taxon>Sar</taxon>
        <taxon>Alveolata</taxon>
        <taxon>Ciliophora</taxon>
        <taxon>Postciliodesmatophora</taxon>
        <taxon>Heterotrichea</taxon>
        <taxon>Heterotrichida</taxon>
        <taxon>Blepharismidae</taxon>
        <taxon>Blepharisma</taxon>
    </lineage>
</organism>
<dbReference type="PRINTS" id="PR00081">
    <property type="entry name" value="GDHRDH"/>
</dbReference>
<evidence type="ECO:0008006" key="6">
    <source>
        <dbReference type="Google" id="ProtNLM"/>
    </source>
</evidence>
<sequence length="255" mass="27056">MRLDNAVCVVTGGASGLGAATSKMLITSGAKVSIWDLNAKLGESLAKELGENAIFCSVNIINTESVEAAIKSTLEKFGKISACVNCAGILYGMRTLSKDKVHSLEAFEKVIKVNVIGTFNVARLVAKQMALQPAPAQNEDRGVIINVASVAGYEGQTGQVAYASSKGAILGLALPLARDLAFYKIRVGTIAPGVFNTPMGEKLPQKEADNLIRATPLKRLGDPEEFAHAVKFLIENQYMTGSVIRIDGGIRLPHL</sequence>
<dbReference type="InterPro" id="IPR002347">
    <property type="entry name" value="SDR_fam"/>
</dbReference>
<gene>
    <name evidence="4" type="ORF">BSTOLATCC_MIC57017</name>
</gene>
<dbReference type="PANTHER" id="PTHR43658">
    <property type="entry name" value="SHORT-CHAIN DEHYDROGENASE/REDUCTASE"/>
    <property type="match status" value="1"/>
</dbReference>
<dbReference type="PRINTS" id="PR00080">
    <property type="entry name" value="SDRFAMILY"/>
</dbReference>
<comment type="caution">
    <text evidence="4">The sequence shown here is derived from an EMBL/GenBank/DDBJ whole genome shotgun (WGS) entry which is preliminary data.</text>
</comment>
<protein>
    <recommendedName>
        <fullName evidence="6">3-hydroxyacyl-CoA dehydrogenase</fullName>
    </recommendedName>
</protein>
<dbReference type="FunFam" id="3.40.50.720:FF:000173">
    <property type="entry name" value="3-oxoacyl-[acyl-carrier protein] reductase"/>
    <property type="match status" value="1"/>
</dbReference>
<dbReference type="GO" id="GO:0016491">
    <property type="term" value="F:oxidoreductase activity"/>
    <property type="evidence" value="ECO:0007669"/>
    <property type="project" value="UniProtKB-KW"/>
</dbReference>
<evidence type="ECO:0000256" key="2">
    <source>
        <dbReference type="ARBA" id="ARBA00023002"/>
    </source>
</evidence>
<comment type="similarity">
    <text evidence="1 3">Belongs to the short-chain dehydrogenases/reductases (SDR) family.</text>
</comment>
<dbReference type="Pfam" id="PF00106">
    <property type="entry name" value="adh_short"/>
    <property type="match status" value="1"/>
</dbReference>
<proteinExistence type="inferred from homology"/>
<name>A0AAU9K6M0_9CILI</name>
<evidence type="ECO:0000256" key="3">
    <source>
        <dbReference type="RuleBase" id="RU000363"/>
    </source>
</evidence>
<dbReference type="Gene3D" id="3.40.50.720">
    <property type="entry name" value="NAD(P)-binding Rossmann-like Domain"/>
    <property type="match status" value="1"/>
</dbReference>
<keyword evidence="2" id="KW-0560">Oxidoreductase</keyword>